<dbReference type="EMBL" id="JAPFFF010000016">
    <property type="protein sequence ID" value="KAK8865253.1"/>
    <property type="molecule type" value="Genomic_DNA"/>
</dbReference>
<sequence>MKSKKDEPISYWQWCRDNSKRLFYEYAGERGFFGYRKETFKKIIDKRQYYELDDVETTLEFLKNADKDGSDEEEVQNFDAIYHDLRFGSYHPIASSKPNSENESQKDSRTTTTSSESEEEEEEEMKLKSPKSNK</sequence>
<organism evidence="2 3">
    <name type="scientific">Tritrichomonas musculus</name>
    <dbReference type="NCBI Taxonomy" id="1915356"/>
    <lineage>
        <taxon>Eukaryota</taxon>
        <taxon>Metamonada</taxon>
        <taxon>Parabasalia</taxon>
        <taxon>Tritrichomonadida</taxon>
        <taxon>Tritrichomonadidae</taxon>
        <taxon>Tritrichomonas</taxon>
    </lineage>
</organism>
<keyword evidence="3" id="KW-1185">Reference proteome</keyword>
<dbReference type="Proteomes" id="UP001470230">
    <property type="component" value="Unassembled WGS sequence"/>
</dbReference>
<feature type="region of interest" description="Disordered" evidence="1">
    <location>
        <begin position="92"/>
        <end position="134"/>
    </location>
</feature>
<proteinExistence type="predicted"/>
<evidence type="ECO:0000313" key="3">
    <source>
        <dbReference type="Proteomes" id="UP001470230"/>
    </source>
</evidence>
<accession>A0ABR2IMY5</accession>
<protein>
    <submittedName>
        <fullName evidence="2">Uncharacterized protein</fullName>
    </submittedName>
</protein>
<name>A0ABR2IMY5_9EUKA</name>
<evidence type="ECO:0000313" key="2">
    <source>
        <dbReference type="EMBL" id="KAK8865253.1"/>
    </source>
</evidence>
<comment type="caution">
    <text evidence="2">The sequence shown here is derived from an EMBL/GenBank/DDBJ whole genome shotgun (WGS) entry which is preliminary data.</text>
</comment>
<reference evidence="2 3" key="1">
    <citation type="submission" date="2024-04" db="EMBL/GenBank/DDBJ databases">
        <title>Tritrichomonas musculus Genome.</title>
        <authorList>
            <person name="Alves-Ferreira E."/>
            <person name="Grigg M."/>
            <person name="Lorenzi H."/>
            <person name="Galac M."/>
        </authorList>
    </citation>
    <scope>NUCLEOTIDE SEQUENCE [LARGE SCALE GENOMIC DNA]</scope>
    <source>
        <strain evidence="2 3">EAF2021</strain>
    </source>
</reference>
<gene>
    <name evidence="2" type="ORF">M9Y10_010791</name>
</gene>
<evidence type="ECO:0000256" key="1">
    <source>
        <dbReference type="SAM" id="MobiDB-lite"/>
    </source>
</evidence>